<proteinExistence type="predicted"/>
<keyword evidence="1" id="KW-0479">Metal-binding</keyword>
<dbReference type="InterPro" id="IPR044861">
    <property type="entry name" value="IPNS-like_FE2OG_OXY"/>
</dbReference>
<name>A0AAD4XWF5_9MAGN</name>
<dbReference type="GO" id="GO:0046872">
    <property type="term" value="F:metal ion binding"/>
    <property type="evidence" value="ECO:0007669"/>
    <property type="project" value="UniProtKB-KW"/>
</dbReference>
<dbReference type="PANTHER" id="PTHR47991">
    <property type="entry name" value="OXOGLUTARATE/IRON-DEPENDENT DIOXYGENASE"/>
    <property type="match status" value="1"/>
</dbReference>
<evidence type="ECO:0000256" key="1">
    <source>
        <dbReference type="ARBA" id="ARBA00022723"/>
    </source>
</evidence>
<dbReference type="AlphaFoldDB" id="A0AAD4XWF5"/>
<reference evidence="5" key="1">
    <citation type="submission" date="2022-04" db="EMBL/GenBank/DDBJ databases">
        <title>A functionally conserved STORR gene fusion in Papaver species that diverged 16.8 million years ago.</title>
        <authorList>
            <person name="Catania T."/>
        </authorList>
    </citation>
    <scope>NUCLEOTIDE SEQUENCE</scope>
    <source>
        <strain evidence="5">S-188037</strain>
    </source>
</reference>
<evidence type="ECO:0000256" key="2">
    <source>
        <dbReference type="ARBA" id="ARBA00023004"/>
    </source>
</evidence>
<keyword evidence="2" id="KW-0408">Iron</keyword>
<sequence>MPQTERIPTIDLLPFFSNNEFDSNDAKKKKIKGVIDQACSQYGFFQIVNHGVSAGLMSQALNLSKTFFDLPDEEKLKYSPVPGAPLPSGYSRQVNPTAGQNEYLLMFTPKSSFKNIYPDNPPEFREVLQEDDVGGLEVLKDGGWIPVVPIEGSIIVNISDVIQGAEQQQVQECNT</sequence>
<feature type="domain" description="Isopenicillin N synthase-like Fe(2+) 2OG dioxygenase" evidence="3">
    <location>
        <begin position="126"/>
        <end position="163"/>
    </location>
</feature>
<dbReference type="SUPFAM" id="SSF51197">
    <property type="entry name" value="Clavaminate synthase-like"/>
    <property type="match status" value="1"/>
</dbReference>
<dbReference type="InterPro" id="IPR027443">
    <property type="entry name" value="IPNS-like_sf"/>
</dbReference>
<dbReference type="Gene3D" id="2.60.120.330">
    <property type="entry name" value="B-lactam Antibiotic, Isopenicillin N Synthase, Chain"/>
    <property type="match status" value="2"/>
</dbReference>
<dbReference type="InterPro" id="IPR050295">
    <property type="entry name" value="Plant_2OG-oxidoreductases"/>
</dbReference>
<evidence type="ECO:0000259" key="3">
    <source>
        <dbReference type="Pfam" id="PF03171"/>
    </source>
</evidence>
<comment type="caution">
    <text evidence="5">The sequence shown here is derived from an EMBL/GenBank/DDBJ whole genome shotgun (WGS) entry which is preliminary data.</text>
</comment>
<keyword evidence="6" id="KW-1185">Reference proteome</keyword>
<feature type="domain" description="Non-haem dioxygenase N-terminal" evidence="4">
    <location>
        <begin position="7"/>
        <end position="97"/>
    </location>
</feature>
<dbReference type="EMBL" id="JAJJMB010002020">
    <property type="protein sequence ID" value="KAI3953917.1"/>
    <property type="molecule type" value="Genomic_DNA"/>
</dbReference>
<dbReference type="Pfam" id="PF03171">
    <property type="entry name" value="2OG-FeII_Oxy"/>
    <property type="match status" value="1"/>
</dbReference>
<gene>
    <name evidence="5" type="ORF">MKW98_017741</name>
</gene>
<dbReference type="Pfam" id="PF14226">
    <property type="entry name" value="DIOX_N"/>
    <property type="match status" value="1"/>
</dbReference>
<dbReference type="InterPro" id="IPR026992">
    <property type="entry name" value="DIOX_N"/>
</dbReference>
<evidence type="ECO:0000313" key="6">
    <source>
        <dbReference type="Proteomes" id="UP001202328"/>
    </source>
</evidence>
<organism evidence="5 6">
    <name type="scientific">Papaver atlanticum</name>
    <dbReference type="NCBI Taxonomy" id="357466"/>
    <lineage>
        <taxon>Eukaryota</taxon>
        <taxon>Viridiplantae</taxon>
        <taxon>Streptophyta</taxon>
        <taxon>Embryophyta</taxon>
        <taxon>Tracheophyta</taxon>
        <taxon>Spermatophyta</taxon>
        <taxon>Magnoliopsida</taxon>
        <taxon>Ranunculales</taxon>
        <taxon>Papaveraceae</taxon>
        <taxon>Papaveroideae</taxon>
        <taxon>Papaver</taxon>
    </lineage>
</organism>
<protein>
    <submittedName>
        <fullName evidence="5">Uncharacterized protein</fullName>
    </submittedName>
</protein>
<evidence type="ECO:0000259" key="4">
    <source>
        <dbReference type="Pfam" id="PF14226"/>
    </source>
</evidence>
<accession>A0AAD4XWF5</accession>
<dbReference type="Proteomes" id="UP001202328">
    <property type="component" value="Unassembled WGS sequence"/>
</dbReference>
<evidence type="ECO:0000313" key="5">
    <source>
        <dbReference type="EMBL" id="KAI3953917.1"/>
    </source>
</evidence>